<evidence type="ECO:0000313" key="2">
    <source>
        <dbReference type="EMBL" id="MFC0046698.1"/>
    </source>
</evidence>
<comment type="caution">
    <text evidence="2">The sequence shown here is derived from an EMBL/GenBank/DDBJ whole genome shotgun (WGS) entry which is preliminary data.</text>
</comment>
<keyword evidence="1" id="KW-0732">Signal</keyword>
<sequence>MNKPIICGFSLLLASFANLAAASSDPTAPDVVLAADPSVTASVQAVPKLSLIRQEGKERLAVLDGQQRRVGAMHGQYKVLSIGAGTVILAQGQRQLTLQLFPPMKK</sequence>
<evidence type="ECO:0008006" key="4">
    <source>
        <dbReference type="Google" id="ProtNLM"/>
    </source>
</evidence>
<feature type="chain" id="PRO_5046005005" description="MSHA biogenesis protein MshK" evidence="1">
    <location>
        <begin position="21"/>
        <end position="106"/>
    </location>
</feature>
<evidence type="ECO:0000313" key="3">
    <source>
        <dbReference type="Proteomes" id="UP001589813"/>
    </source>
</evidence>
<evidence type="ECO:0000256" key="1">
    <source>
        <dbReference type="SAM" id="SignalP"/>
    </source>
</evidence>
<gene>
    <name evidence="2" type="ORF">ACFFJP_00180</name>
</gene>
<dbReference type="EMBL" id="JBHLXP010000001">
    <property type="protein sequence ID" value="MFC0046698.1"/>
    <property type="molecule type" value="Genomic_DNA"/>
</dbReference>
<organism evidence="2 3">
    <name type="scientific">Rheinheimera tilapiae</name>
    <dbReference type="NCBI Taxonomy" id="875043"/>
    <lineage>
        <taxon>Bacteria</taxon>
        <taxon>Pseudomonadati</taxon>
        <taxon>Pseudomonadota</taxon>
        <taxon>Gammaproteobacteria</taxon>
        <taxon>Chromatiales</taxon>
        <taxon>Chromatiaceae</taxon>
        <taxon>Rheinheimera</taxon>
    </lineage>
</organism>
<dbReference type="Proteomes" id="UP001589813">
    <property type="component" value="Unassembled WGS sequence"/>
</dbReference>
<protein>
    <recommendedName>
        <fullName evidence="4">MSHA biogenesis protein MshK</fullName>
    </recommendedName>
</protein>
<dbReference type="RefSeq" id="WP_377239252.1">
    <property type="nucleotide sequence ID" value="NZ_JBHLXP010000001.1"/>
</dbReference>
<accession>A0ABV6B754</accession>
<feature type="signal peptide" evidence="1">
    <location>
        <begin position="1"/>
        <end position="20"/>
    </location>
</feature>
<proteinExistence type="predicted"/>
<name>A0ABV6B754_9GAMM</name>
<reference evidence="2 3" key="1">
    <citation type="submission" date="2024-09" db="EMBL/GenBank/DDBJ databases">
        <authorList>
            <person name="Sun Q."/>
            <person name="Mori K."/>
        </authorList>
    </citation>
    <scope>NUCLEOTIDE SEQUENCE [LARGE SCALE GENOMIC DNA]</scope>
    <source>
        <strain evidence="2 3">KCTC 23315</strain>
    </source>
</reference>
<keyword evidence="3" id="KW-1185">Reference proteome</keyword>